<dbReference type="Gene3D" id="3.90.1200.10">
    <property type="match status" value="1"/>
</dbReference>
<dbReference type="Proteomes" id="UP000606193">
    <property type="component" value="Unassembled WGS sequence"/>
</dbReference>
<gene>
    <name evidence="1" type="ORF">H8704_05540</name>
</gene>
<accession>A0ABR7N0F1</accession>
<dbReference type="RefSeq" id="WP_022465863.1">
    <property type="nucleotide sequence ID" value="NZ_JACRSX010000004.1"/>
</dbReference>
<reference evidence="1 2" key="1">
    <citation type="submission" date="2020-08" db="EMBL/GenBank/DDBJ databases">
        <title>Genome public.</title>
        <authorList>
            <person name="Liu C."/>
            <person name="Sun Q."/>
        </authorList>
    </citation>
    <scope>NUCLEOTIDE SEQUENCE [LARGE SCALE GENOMIC DNA]</scope>
    <source>
        <strain evidence="1 2">NSJ-37</strain>
    </source>
</reference>
<sequence length="113" mass="13121">MESDQIWNQVAKFMQQLRGENLSKKSIIQIPGQKNAKNELEKIQAIGKERMKHMKETEQRIIQKWIECLEDNASLEAQQAYCQGYIDCLFLLCGMGIIEKDSVANDIFEQLNK</sequence>
<dbReference type="EMBL" id="JACRSX010000004">
    <property type="protein sequence ID" value="MBC8562101.1"/>
    <property type="molecule type" value="Genomic_DNA"/>
</dbReference>
<proteinExistence type="predicted"/>
<organism evidence="1 2">
    <name type="scientific">Jutongia huaianensis</name>
    <dbReference type="NCBI Taxonomy" id="2763668"/>
    <lineage>
        <taxon>Bacteria</taxon>
        <taxon>Bacillati</taxon>
        <taxon>Bacillota</taxon>
        <taxon>Clostridia</taxon>
        <taxon>Lachnospirales</taxon>
        <taxon>Lachnospiraceae</taxon>
        <taxon>Jutongia</taxon>
    </lineage>
</organism>
<comment type="caution">
    <text evidence="1">The sequence shown here is derived from an EMBL/GenBank/DDBJ whole genome shotgun (WGS) entry which is preliminary data.</text>
</comment>
<name>A0ABR7N0F1_9FIRM</name>
<evidence type="ECO:0000313" key="1">
    <source>
        <dbReference type="EMBL" id="MBC8562101.1"/>
    </source>
</evidence>
<evidence type="ECO:0000313" key="2">
    <source>
        <dbReference type="Proteomes" id="UP000606193"/>
    </source>
</evidence>
<protein>
    <submittedName>
        <fullName evidence="1">Uncharacterized protein</fullName>
    </submittedName>
</protein>
<keyword evidence="2" id="KW-1185">Reference proteome</keyword>